<dbReference type="EMBL" id="JRHA01000007">
    <property type="protein sequence ID" value="PQK17293.1"/>
    <property type="molecule type" value="Genomic_DNA"/>
</dbReference>
<evidence type="ECO:0000256" key="4">
    <source>
        <dbReference type="ARBA" id="ARBA00022801"/>
    </source>
</evidence>
<dbReference type="Gene3D" id="3.30.70.360">
    <property type="match status" value="1"/>
</dbReference>
<reference evidence="7 8" key="1">
    <citation type="submission" date="2016-07" db="EMBL/GenBank/DDBJ databases">
        <title>Comparative genomics of the entomopathogenic fungus Beauveria bassiana.</title>
        <authorList>
            <person name="Valero Jimenez C.A."/>
            <person name="Zwaan B.J."/>
            <person name="Van Kan J.A."/>
            <person name="Takken W."/>
            <person name="Debets A.J."/>
            <person name="Schoustra S.E."/>
            <person name="Koenraadt C.J."/>
        </authorList>
    </citation>
    <scope>NUCLEOTIDE SEQUENCE [LARGE SCALE GENOMIC DNA]</scope>
    <source>
        <strain evidence="7 8">ARSEF 8028</strain>
    </source>
</reference>
<proteinExistence type="inferred from homology"/>
<dbReference type="AlphaFoldDB" id="A0A2S7YMP7"/>
<dbReference type="OrthoDB" id="3064516at2759"/>
<evidence type="ECO:0000256" key="3">
    <source>
        <dbReference type="ARBA" id="ARBA00022723"/>
    </source>
</evidence>
<keyword evidence="3" id="KW-0479">Metal-binding</keyword>
<dbReference type="Pfam" id="PF07687">
    <property type="entry name" value="M20_dimer"/>
    <property type="match status" value="1"/>
</dbReference>
<comment type="similarity">
    <text evidence="2">Belongs to the peptidase M20A family.</text>
</comment>
<dbReference type="PROSITE" id="PS00758">
    <property type="entry name" value="ARGE_DAPE_CPG2_1"/>
    <property type="match status" value="1"/>
</dbReference>
<evidence type="ECO:0000259" key="6">
    <source>
        <dbReference type="Pfam" id="PF07687"/>
    </source>
</evidence>
<dbReference type="SUPFAM" id="SSF53187">
    <property type="entry name" value="Zn-dependent exopeptidases"/>
    <property type="match status" value="1"/>
</dbReference>
<dbReference type="GO" id="GO:0016787">
    <property type="term" value="F:hydrolase activity"/>
    <property type="evidence" value="ECO:0007669"/>
    <property type="project" value="UniProtKB-KW"/>
</dbReference>
<protein>
    <recommendedName>
        <fullName evidence="6">Peptidase M20 dimerisation domain-containing protein</fullName>
    </recommendedName>
</protein>
<gene>
    <name evidence="7" type="ORF">BB8028_0007g04880</name>
</gene>
<dbReference type="Proteomes" id="UP000237441">
    <property type="component" value="Unassembled WGS sequence"/>
</dbReference>
<dbReference type="GO" id="GO:0046872">
    <property type="term" value="F:metal ion binding"/>
    <property type="evidence" value="ECO:0007669"/>
    <property type="project" value="UniProtKB-KW"/>
</dbReference>
<dbReference type="Pfam" id="PF01546">
    <property type="entry name" value="Peptidase_M20"/>
    <property type="match status" value="1"/>
</dbReference>
<evidence type="ECO:0000256" key="1">
    <source>
        <dbReference type="ARBA" id="ARBA00001947"/>
    </source>
</evidence>
<dbReference type="InterPro" id="IPR001261">
    <property type="entry name" value="ArgE/DapE_CS"/>
</dbReference>
<comment type="caution">
    <text evidence="7">The sequence shown here is derived from an EMBL/GenBank/DDBJ whole genome shotgun (WGS) entry which is preliminary data.</text>
</comment>
<evidence type="ECO:0000256" key="2">
    <source>
        <dbReference type="ARBA" id="ARBA00006247"/>
    </source>
</evidence>
<dbReference type="CDD" id="cd05652">
    <property type="entry name" value="M20_ArgE_DapE-like_fungal"/>
    <property type="match status" value="1"/>
</dbReference>
<feature type="domain" description="Peptidase M20 dimerisation" evidence="6">
    <location>
        <begin position="223"/>
        <end position="326"/>
    </location>
</feature>
<evidence type="ECO:0000313" key="7">
    <source>
        <dbReference type="EMBL" id="PQK17293.1"/>
    </source>
</evidence>
<dbReference type="Gene3D" id="3.40.630.10">
    <property type="entry name" value="Zn peptidases"/>
    <property type="match status" value="1"/>
</dbReference>
<organism evidence="7 8">
    <name type="scientific">Beauveria bassiana</name>
    <name type="common">White muscardine disease fungus</name>
    <name type="synonym">Tritirachium shiotae</name>
    <dbReference type="NCBI Taxonomy" id="176275"/>
    <lineage>
        <taxon>Eukaryota</taxon>
        <taxon>Fungi</taxon>
        <taxon>Dikarya</taxon>
        <taxon>Ascomycota</taxon>
        <taxon>Pezizomycotina</taxon>
        <taxon>Sordariomycetes</taxon>
        <taxon>Hypocreomycetidae</taxon>
        <taxon>Hypocreales</taxon>
        <taxon>Cordycipitaceae</taxon>
        <taxon>Beauveria</taxon>
    </lineage>
</organism>
<evidence type="ECO:0000256" key="5">
    <source>
        <dbReference type="ARBA" id="ARBA00022833"/>
    </source>
</evidence>
<sequence length="421" mass="44959">MFDQHGQRVSMSAIPPYRTKLLALHRDLVSIDSVTGRENEVGEFLVAHLEKNGYQTSRQVLPNRSDTPADRPRFNVLAWPKCKATSLEDVSAPRLLVTAHIDTVPPHIPYSIDSGEVTVDTKIHGRGSSDTKGAVAAQIVALDELLAEGRVRPEDVMLLYVVGEEEGGDGMRHFSRVLNARCNGDGGAASASDAAALLQRLPLATGFDAAIFGEPTEGKLARGHKGLIICTVKARGLAGHSGYPWLGKSANELLVRALQGLLDGDLGSSERFGQTTVNVGVMRGGVAGNVIPEAAEASLVLRVATGPQADGHEQVKQRMLEILRDVDAEAFTVEWGASFGAVPCDYDVEGFETCVVNFGTDVPGLEGNHARYLYGPGSILVAHADHEHLTVGDMDRAVVDYKKLIAHALARKPVQCPGEGV</sequence>
<dbReference type="InterPro" id="IPR002933">
    <property type="entry name" value="Peptidase_M20"/>
</dbReference>
<dbReference type="InterPro" id="IPR036264">
    <property type="entry name" value="Bact_exopeptidase_dim_dom"/>
</dbReference>
<dbReference type="InterPro" id="IPR011650">
    <property type="entry name" value="Peptidase_M20_dimer"/>
</dbReference>
<dbReference type="PANTHER" id="PTHR43808:SF30">
    <property type="entry name" value="ACETYLORNITHINE DEACETYLASE"/>
    <property type="match status" value="1"/>
</dbReference>
<dbReference type="SUPFAM" id="SSF55031">
    <property type="entry name" value="Bacterial exopeptidase dimerisation domain"/>
    <property type="match status" value="1"/>
</dbReference>
<dbReference type="InterPro" id="IPR050072">
    <property type="entry name" value="Peptidase_M20A"/>
</dbReference>
<comment type="cofactor">
    <cofactor evidence="1">
        <name>Zn(2+)</name>
        <dbReference type="ChEBI" id="CHEBI:29105"/>
    </cofactor>
</comment>
<evidence type="ECO:0000313" key="8">
    <source>
        <dbReference type="Proteomes" id="UP000237441"/>
    </source>
</evidence>
<dbReference type="PANTHER" id="PTHR43808">
    <property type="entry name" value="ACETYLORNITHINE DEACETYLASE"/>
    <property type="match status" value="1"/>
</dbReference>
<keyword evidence="5" id="KW-0862">Zinc</keyword>
<keyword evidence="4" id="KW-0378">Hydrolase</keyword>
<name>A0A2S7YMP7_BEABA</name>
<accession>A0A2S7YMP7</accession>